<dbReference type="InterPro" id="IPR011006">
    <property type="entry name" value="CheY-like_superfamily"/>
</dbReference>
<keyword evidence="1 3" id="KW-0597">Phosphoprotein</keyword>
<dbReference type="EMBL" id="NHRY01000144">
    <property type="protein sequence ID" value="PPQ33502.1"/>
    <property type="molecule type" value="Genomic_DNA"/>
</dbReference>
<evidence type="ECO:0000256" key="2">
    <source>
        <dbReference type="ARBA" id="ARBA00023012"/>
    </source>
</evidence>
<evidence type="ECO:0000256" key="1">
    <source>
        <dbReference type="ARBA" id="ARBA00022553"/>
    </source>
</evidence>
<evidence type="ECO:0000313" key="6">
    <source>
        <dbReference type="Proteomes" id="UP000239724"/>
    </source>
</evidence>
<name>A0A2S6NFT7_RHOGL</name>
<proteinExistence type="predicted"/>
<protein>
    <recommendedName>
        <fullName evidence="4">Response regulatory domain-containing protein</fullName>
    </recommendedName>
</protein>
<dbReference type="InterPro" id="IPR050595">
    <property type="entry name" value="Bact_response_regulator"/>
</dbReference>
<dbReference type="InterPro" id="IPR001789">
    <property type="entry name" value="Sig_transdc_resp-reg_receiver"/>
</dbReference>
<dbReference type="Proteomes" id="UP000239724">
    <property type="component" value="Unassembled WGS sequence"/>
</dbReference>
<dbReference type="PANTHER" id="PTHR44591">
    <property type="entry name" value="STRESS RESPONSE REGULATOR PROTEIN 1"/>
    <property type="match status" value="1"/>
</dbReference>
<keyword evidence="6" id="KW-1185">Reference proteome</keyword>
<dbReference type="Pfam" id="PF00072">
    <property type="entry name" value="Response_reg"/>
    <property type="match status" value="1"/>
</dbReference>
<sequence>MTALSVLIVEDDAIIGQLLAEILEDMGHMVCAIVATEDEAVADAMRHQPGLMLVDLNLQEGDGISAVDRILKNGPKPYVLMSGAPMRAGRPSATVLRKPFSEQDLAQAIQRVVAPRS</sequence>
<feature type="domain" description="Response regulatory" evidence="4">
    <location>
        <begin position="5"/>
        <end position="113"/>
    </location>
</feature>
<dbReference type="Gene3D" id="3.40.50.2300">
    <property type="match status" value="1"/>
</dbReference>
<evidence type="ECO:0000313" key="5">
    <source>
        <dbReference type="EMBL" id="PPQ33502.1"/>
    </source>
</evidence>
<organism evidence="5 6">
    <name type="scientific">Rhodopila globiformis</name>
    <name type="common">Rhodopseudomonas globiformis</name>
    <dbReference type="NCBI Taxonomy" id="1071"/>
    <lineage>
        <taxon>Bacteria</taxon>
        <taxon>Pseudomonadati</taxon>
        <taxon>Pseudomonadota</taxon>
        <taxon>Alphaproteobacteria</taxon>
        <taxon>Acetobacterales</taxon>
        <taxon>Acetobacteraceae</taxon>
        <taxon>Rhodopila</taxon>
    </lineage>
</organism>
<keyword evidence="2" id="KW-0902">Two-component regulatory system</keyword>
<reference evidence="5 6" key="1">
    <citation type="journal article" date="2018" name="Arch. Microbiol.">
        <title>New insights into the metabolic potential of the phototrophic purple bacterium Rhodopila globiformis DSM 161(T) from its draft genome sequence and evidence for a vanadium-dependent nitrogenase.</title>
        <authorList>
            <person name="Imhoff J.F."/>
            <person name="Rahn T."/>
            <person name="Kunzel S."/>
            <person name="Neulinger S.C."/>
        </authorList>
    </citation>
    <scope>NUCLEOTIDE SEQUENCE [LARGE SCALE GENOMIC DNA]</scope>
    <source>
        <strain evidence="5 6">DSM 161</strain>
    </source>
</reference>
<comment type="caution">
    <text evidence="5">The sequence shown here is derived from an EMBL/GenBank/DDBJ whole genome shotgun (WGS) entry which is preliminary data.</text>
</comment>
<dbReference type="PROSITE" id="PS50110">
    <property type="entry name" value="RESPONSE_REGULATORY"/>
    <property type="match status" value="1"/>
</dbReference>
<evidence type="ECO:0000256" key="3">
    <source>
        <dbReference type="PROSITE-ProRule" id="PRU00169"/>
    </source>
</evidence>
<dbReference type="SUPFAM" id="SSF52172">
    <property type="entry name" value="CheY-like"/>
    <property type="match status" value="1"/>
</dbReference>
<dbReference type="OrthoDB" id="582170at2"/>
<accession>A0A2S6NFT7</accession>
<feature type="modified residue" description="4-aspartylphosphate" evidence="3">
    <location>
        <position position="55"/>
    </location>
</feature>
<dbReference type="PANTHER" id="PTHR44591:SF14">
    <property type="entry name" value="PROTEIN PILG"/>
    <property type="match status" value="1"/>
</dbReference>
<dbReference type="RefSeq" id="WP_104519527.1">
    <property type="nucleotide sequence ID" value="NZ_NHRY01000144.1"/>
</dbReference>
<dbReference type="AlphaFoldDB" id="A0A2S6NFT7"/>
<dbReference type="SMART" id="SM00448">
    <property type="entry name" value="REC"/>
    <property type="match status" value="1"/>
</dbReference>
<gene>
    <name evidence="5" type="ORF">CCS01_14315</name>
</gene>
<evidence type="ECO:0000259" key="4">
    <source>
        <dbReference type="PROSITE" id="PS50110"/>
    </source>
</evidence>
<dbReference type="GO" id="GO:0000160">
    <property type="term" value="P:phosphorelay signal transduction system"/>
    <property type="evidence" value="ECO:0007669"/>
    <property type="project" value="UniProtKB-KW"/>
</dbReference>